<evidence type="ECO:0000313" key="1">
    <source>
        <dbReference type="EMBL" id="CEG44024.1"/>
    </source>
</evidence>
<reference evidence="2" key="1">
    <citation type="submission" date="2014-09" db="EMBL/GenBank/DDBJ databases">
        <authorList>
            <person name="Sharma Rahul"/>
            <person name="Thines Marco"/>
        </authorList>
    </citation>
    <scope>NUCLEOTIDE SEQUENCE [LARGE SCALE GENOMIC DNA]</scope>
</reference>
<evidence type="ECO:0000313" key="2">
    <source>
        <dbReference type="Proteomes" id="UP000054928"/>
    </source>
</evidence>
<dbReference type="RefSeq" id="XP_036263282.1">
    <property type="nucleotide sequence ID" value="XM_036407594.1"/>
</dbReference>
<name>A0A0P1AR29_PLAHL</name>
<accession>A0A0P1AR29</accession>
<organism evidence="1 2">
    <name type="scientific">Plasmopara halstedii</name>
    <name type="common">Downy mildew of sunflower</name>
    <dbReference type="NCBI Taxonomy" id="4781"/>
    <lineage>
        <taxon>Eukaryota</taxon>
        <taxon>Sar</taxon>
        <taxon>Stramenopiles</taxon>
        <taxon>Oomycota</taxon>
        <taxon>Peronosporomycetes</taxon>
        <taxon>Peronosporales</taxon>
        <taxon>Peronosporaceae</taxon>
        <taxon>Plasmopara</taxon>
    </lineage>
</organism>
<dbReference type="GeneID" id="59052708"/>
<dbReference type="Proteomes" id="UP000054928">
    <property type="component" value="Unassembled WGS sequence"/>
</dbReference>
<proteinExistence type="predicted"/>
<keyword evidence="2" id="KW-1185">Reference proteome</keyword>
<dbReference type="AlphaFoldDB" id="A0A0P1AR29"/>
<dbReference type="EMBL" id="CCYD01000810">
    <property type="protein sequence ID" value="CEG44024.1"/>
    <property type="molecule type" value="Genomic_DNA"/>
</dbReference>
<sequence>MQHLEDYGSRDKSKHDLFDITTILRGIMTLIEREEMPFMATGHVLRDHAAFDSRNAQTRCCLRA</sequence>
<protein>
    <submittedName>
        <fullName evidence="1">Uncharacterized protein</fullName>
    </submittedName>
</protein>